<dbReference type="Pfam" id="PF14417">
    <property type="entry name" value="MEDS"/>
    <property type="match status" value="1"/>
</dbReference>
<dbReference type="Proteomes" id="UP001501822">
    <property type="component" value="Unassembled WGS sequence"/>
</dbReference>
<keyword evidence="4" id="KW-1185">Reference proteome</keyword>
<reference evidence="3 4" key="1">
    <citation type="journal article" date="2019" name="Int. J. Syst. Evol. Microbiol.">
        <title>The Global Catalogue of Microorganisms (GCM) 10K type strain sequencing project: providing services to taxonomists for standard genome sequencing and annotation.</title>
        <authorList>
            <consortium name="The Broad Institute Genomics Platform"/>
            <consortium name="The Broad Institute Genome Sequencing Center for Infectious Disease"/>
            <person name="Wu L."/>
            <person name="Ma J."/>
        </authorList>
    </citation>
    <scope>NUCLEOTIDE SEQUENCE [LARGE SCALE GENOMIC DNA]</scope>
    <source>
        <strain evidence="3 4">JCM 3146</strain>
    </source>
</reference>
<comment type="caution">
    <text evidence="3">The sequence shown here is derived from an EMBL/GenBank/DDBJ whole genome shotgun (WGS) entry which is preliminary data.</text>
</comment>
<proteinExistence type="predicted"/>
<dbReference type="InterPro" id="IPR003594">
    <property type="entry name" value="HATPase_dom"/>
</dbReference>
<sequence>MTATDSVDVLVHRALLYRDEDEFLDVTIPFLWKGMAQGGRPVVISERAGLVRRRLGRRARGVEFIGAPDWFGAPARTLTAYLAHARDRWWPRGPLYLVAEPVWRARTAPEIREWGRLESLLNVAFTGTPTSLLCAYDVRSLPAEAAEDVGRTHPELIGVTGTRRSALFTDPAVFYAERNRVPLAPPAEPVMSRGFSGGDLAGLRAFVAAVAERHGLPRERRLALVQSVSEVAGHVVRNGGGRGSVWVWSADGRLICDVVDAGPALDDRYLGYFPPAPHRPAGAGMWAVRQLCDLVEIRSGAGRTIIRLHMGHGPR</sequence>
<feature type="domain" description="MEDS" evidence="2">
    <location>
        <begin position="12"/>
        <end position="154"/>
    </location>
</feature>
<dbReference type="EMBL" id="BAAABM010000003">
    <property type="protein sequence ID" value="GAA0315379.1"/>
    <property type="molecule type" value="Genomic_DNA"/>
</dbReference>
<name>A0ABN0VS21_9ACTN</name>
<dbReference type="NCBIfam" id="NF041045">
    <property type="entry name" value="RsbA_anti_sig"/>
    <property type="match status" value="1"/>
</dbReference>
<dbReference type="InterPro" id="IPR036890">
    <property type="entry name" value="HATPase_C_sf"/>
</dbReference>
<evidence type="ECO:0000313" key="4">
    <source>
        <dbReference type="Proteomes" id="UP001501822"/>
    </source>
</evidence>
<accession>A0ABN0VS21</accession>
<dbReference type="InterPro" id="IPR025847">
    <property type="entry name" value="MEDS_domain"/>
</dbReference>
<dbReference type="RefSeq" id="WP_252808285.1">
    <property type="nucleotide sequence ID" value="NZ_BAAABM010000003.1"/>
</dbReference>
<evidence type="ECO:0000259" key="1">
    <source>
        <dbReference type="Pfam" id="PF13581"/>
    </source>
</evidence>
<feature type="domain" description="Histidine kinase/HSP90-like ATPase" evidence="1">
    <location>
        <begin position="200"/>
        <end position="308"/>
    </location>
</feature>
<protein>
    <submittedName>
        <fullName evidence="3">Anti-sigma factor RsbA family regulatory protein</fullName>
    </submittedName>
</protein>
<gene>
    <name evidence="3" type="ORF">GCM10010151_01740</name>
</gene>
<evidence type="ECO:0000313" key="3">
    <source>
        <dbReference type="EMBL" id="GAA0315379.1"/>
    </source>
</evidence>
<dbReference type="Pfam" id="PF13581">
    <property type="entry name" value="HATPase_c_2"/>
    <property type="match status" value="1"/>
</dbReference>
<dbReference type="Gene3D" id="3.30.565.10">
    <property type="entry name" value="Histidine kinase-like ATPase, C-terminal domain"/>
    <property type="match status" value="1"/>
</dbReference>
<evidence type="ECO:0000259" key="2">
    <source>
        <dbReference type="Pfam" id="PF14417"/>
    </source>
</evidence>
<organism evidence="3 4">
    <name type="scientific">Actinoallomurus spadix</name>
    <dbReference type="NCBI Taxonomy" id="79912"/>
    <lineage>
        <taxon>Bacteria</taxon>
        <taxon>Bacillati</taxon>
        <taxon>Actinomycetota</taxon>
        <taxon>Actinomycetes</taxon>
        <taxon>Streptosporangiales</taxon>
        <taxon>Thermomonosporaceae</taxon>
        <taxon>Actinoallomurus</taxon>
    </lineage>
</organism>
<dbReference type="InterPro" id="IPR047718">
    <property type="entry name" value="RsbA-like_anti_sig"/>
</dbReference>